<dbReference type="Gene3D" id="3.30.2130.10">
    <property type="entry name" value="VC0802-like"/>
    <property type="match status" value="1"/>
</dbReference>
<gene>
    <name evidence="2" type="ORF">BHF68_00725</name>
</gene>
<dbReference type="PANTHER" id="PTHR40099:SF1">
    <property type="entry name" value="ACETOLACTATE SYNTHASE, SMALL SUBUNIT"/>
    <property type="match status" value="1"/>
</dbReference>
<dbReference type="PROSITE" id="PS51671">
    <property type="entry name" value="ACT"/>
    <property type="match status" value="1"/>
</dbReference>
<comment type="caution">
    <text evidence="2">The sequence shown here is derived from an EMBL/GenBank/DDBJ whole genome shotgun (WGS) entry which is preliminary data.</text>
</comment>
<dbReference type="InterPro" id="IPR045739">
    <property type="entry name" value="ACT_dom_pair"/>
</dbReference>
<dbReference type="OrthoDB" id="9790662at2"/>
<sequence length="143" mass="16004">MLVKQISVFLENKTGRLAEVTGTLGSNKINIRALSIADTTDFGILRLIVNNPAMAYQLLKEQGFTVSETDVIAVEIDDSPGGLSRVLRLMDENKINIEYLYAFLEKKEEAALVVFRVEEIERAIETLQKNNITVLKGAQVYEL</sequence>
<dbReference type="CDD" id="cd04882">
    <property type="entry name" value="ACT_Bt0572_2"/>
    <property type="match status" value="1"/>
</dbReference>
<reference evidence="2 3" key="1">
    <citation type="submission" date="2016-09" db="EMBL/GenBank/DDBJ databases">
        <title>Draft genome sequence for the type strain of Desulfuribacillus alkaliarsenatis AHT28, an obligately anaerobic, sulfidogenic bacterium isolated from Russian soda lake sediments.</title>
        <authorList>
            <person name="Abin C.A."/>
            <person name="Hollibaugh J.T."/>
        </authorList>
    </citation>
    <scope>NUCLEOTIDE SEQUENCE [LARGE SCALE GENOMIC DNA]</scope>
    <source>
        <strain evidence="2 3">AHT28</strain>
    </source>
</reference>
<dbReference type="SUPFAM" id="SSF55021">
    <property type="entry name" value="ACT-like"/>
    <property type="match status" value="2"/>
</dbReference>
<dbReference type="AlphaFoldDB" id="A0A1E5G4X9"/>
<dbReference type="InterPro" id="IPR002912">
    <property type="entry name" value="ACT_dom"/>
</dbReference>
<name>A0A1E5G4X9_9FIRM</name>
<protein>
    <submittedName>
        <fullName evidence="2">Amino acid-binding protein</fullName>
    </submittedName>
</protein>
<dbReference type="InterPro" id="IPR045865">
    <property type="entry name" value="ACT-like_dom_sf"/>
</dbReference>
<evidence type="ECO:0000313" key="3">
    <source>
        <dbReference type="Proteomes" id="UP000094296"/>
    </source>
</evidence>
<dbReference type="Pfam" id="PF19571">
    <property type="entry name" value="ACT_8"/>
    <property type="match status" value="1"/>
</dbReference>
<dbReference type="CDD" id="cd04908">
    <property type="entry name" value="ACT_Bt0572_1"/>
    <property type="match status" value="1"/>
</dbReference>
<dbReference type="STRING" id="766136.BHF68_00725"/>
<feature type="domain" description="ACT" evidence="1">
    <location>
        <begin position="71"/>
        <end position="143"/>
    </location>
</feature>
<dbReference type="PANTHER" id="PTHR40099">
    <property type="entry name" value="ACETOLACTATE SYNTHASE, SMALL SUBUNIT"/>
    <property type="match status" value="1"/>
</dbReference>
<accession>A0A1E5G4X9</accession>
<keyword evidence="3" id="KW-1185">Reference proteome</keyword>
<evidence type="ECO:0000259" key="1">
    <source>
        <dbReference type="PROSITE" id="PS51671"/>
    </source>
</evidence>
<evidence type="ECO:0000313" key="2">
    <source>
        <dbReference type="EMBL" id="OEF98242.1"/>
    </source>
</evidence>
<dbReference type="Proteomes" id="UP000094296">
    <property type="component" value="Unassembled WGS sequence"/>
</dbReference>
<proteinExistence type="predicted"/>
<organism evidence="2 3">
    <name type="scientific">Desulfuribacillus alkaliarsenatis</name>
    <dbReference type="NCBI Taxonomy" id="766136"/>
    <lineage>
        <taxon>Bacteria</taxon>
        <taxon>Bacillati</taxon>
        <taxon>Bacillota</taxon>
        <taxon>Desulfuribacillia</taxon>
        <taxon>Desulfuribacillales</taxon>
        <taxon>Desulfuribacillaceae</taxon>
        <taxon>Desulfuribacillus</taxon>
    </lineage>
</organism>
<dbReference type="EMBL" id="MIJE01000001">
    <property type="protein sequence ID" value="OEF98242.1"/>
    <property type="molecule type" value="Genomic_DNA"/>
</dbReference>
<dbReference type="RefSeq" id="WP_069641734.1">
    <property type="nucleotide sequence ID" value="NZ_MIJE01000001.1"/>
</dbReference>